<keyword evidence="2" id="KW-1185">Reference proteome</keyword>
<dbReference type="PROSITE" id="PS50007">
    <property type="entry name" value="PIPLC_X_DOMAIN"/>
    <property type="match status" value="1"/>
</dbReference>
<dbReference type="SUPFAM" id="SSF51695">
    <property type="entry name" value="PLC-like phosphodiesterases"/>
    <property type="match status" value="1"/>
</dbReference>
<dbReference type="InterPro" id="IPR017946">
    <property type="entry name" value="PLC-like_Pdiesterase_TIM-brl"/>
</dbReference>
<sequence>MKFDIYNLTDETITVSSSRDEAAAFVYLQPQKPSSAPQGTRKRLYLHRSTPGARTVSSVSSQQLKLQATYEIQLPGAWTRRKGSWKHLAVAEDCPWRIYTHSAAQALVVLPNRNVSSFLADMPNSMPLSSLLLPGTHETMAFYGWPISQCQEESTPLSAQLLAGIRVLDIRLAAVPVSNQFATFPTLSASPGGTPEPQPTAAAPELKLIAYHGIFPMRTPFATILSTIHTFLTSPAGKSETVVMSFKQEDFAVTGHDVWCRLLREEIMNGPGGFKNKDPRTGKRDTGMWFLENRIPKLGEVRGKVVMFSRFYGDVDNWEGGYEGMGIHPTTWPNSEKRGFVWDLKGTTVRTHDWYAIPSFLEIPEKVSLSTAVLYPNMHIPLNFPISQPPDVVPPGPQLNITFLSAAGFPLALPPAIAKGFGWPAWHLGIEGVNSRVARWLIEEFVPDLQSIPKPQLQARARANTKVNTATKDGPVDPDQVYAQKSKLNLRFRFSRTARHVEEDEQKIIAAVDNGAAKDGGVPTVVDGADVNNSNGETQVLPALTAASRRLRGWVMLDYYASDPGLVPLLIECNYRARRSGEEGWP</sequence>
<dbReference type="Gene3D" id="3.20.20.190">
    <property type="entry name" value="Phosphatidylinositol (PI) phosphodiesterase"/>
    <property type="match status" value="1"/>
</dbReference>
<dbReference type="InterPro" id="IPR051057">
    <property type="entry name" value="PI-PLC_domain"/>
</dbReference>
<dbReference type="GO" id="GO:0008081">
    <property type="term" value="F:phosphoric diester hydrolase activity"/>
    <property type="evidence" value="ECO:0007669"/>
    <property type="project" value="InterPro"/>
</dbReference>
<dbReference type="PANTHER" id="PTHR13593:SF113">
    <property type="entry name" value="SI:DKEY-266F7.9"/>
    <property type="match status" value="1"/>
</dbReference>
<gene>
    <name evidence="1" type="ORF">FA15DRAFT_755569</name>
</gene>
<reference evidence="1 2" key="1">
    <citation type="journal article" date="2019" name="Nat. Ecol. Evol.">
        <title>Megaphylogeny resolves global patterns of mushroom evolution.</title>
        <authorList>
            <person name="Varga T."/>
            <person name="Krizsan K."/>
            <person name="Foldi C."/>
            <person name="Dima B."/>
            <person name="Sanchez-Garcia M."/>
            <person name="Sanchez-Ramirez S."/>
            <person name="Szollosi G.J."/>
            <person name="Szarkandi J.G."/>
            <person name="Papp V."/>
            <person name="Albert L."/>
            <person name="Andreopoulos W."/>
            <person name="Angelini C."/>
            <person name="Antonin V."/>
            <person name="Barry K.W."/>
            <person name="Bougher N.L."/>
            <person name="Buchanan P."/>
            <person name="Buyck B."/>
            <person name="Bense V."/>
            <person name="Catcheside P."/>
            <person name="Chovatia M."/>
            <person name="Cooper J."/>
            <person name="Damon W."/>
            <person name="Desjardin D."/>
            <person name="Finy P."/>
            <person name="Geml J."/>
            <person name="Haridas S."/>
            <person name="Hughes K."/>
            <person name="Justo A."/>
            <person name="Karasinski D."/>
            <person name="Kautmanova I."/>
            <person name="Kiss B."/>
            <person name="Kocsube S."/>
            <person name="Kotiranta H."/>
            <person name="LaButti K.M."/>
            <person name="Lechner B.E."/>
            <person name="Liimatainen K."/>
            <person name="Lipzen A."/>
            <person name="Lukacs Z."/>
            <person name="Mihaltcheva S."/>
            <person name="Morgado L.N."/>
            <person name="Niskanen T."/>
            <person name="Noordeloos M.E."/>
            <person name="Ohm R.A."/>
            <person name="Ortiz-Santana B."/>
            <person name="Ovrebo C."/>
            <person name="Racz N."/>
            <person name="Riley R."/>
            <person name="Savchenko A."/>
            <person name="Shiryaev A."/>
            <person name="Soop K."/>
            <person name="Spirin V."/>
            <person name="Szebenyi C."/>
            <person name="Tomsovsky M."/>
            <person name="Tulloss R.E."/>
            <person name="Uehling J."/>
            <person name="Grigoriev I.V."/>
            <person name="Vagvolgyi C."/>
            <person name="Papp T."/>
            <person name="Martin F.M."/>
            <person name="Miettinen O."/>
            <person name="Hibbett D.S."/>
            <person name="Nagy L.G."/>
        </authorList>
    </citation>
    <scope>NUCLEOTIDE SEQUENCE [LARGE SCALE GENOMIC DNA]</scope>
    <source>
        <strain evidence="1 2">CBS 121175</strain>
    </source>
</reference>
<proteinExistence type="predicted"/>
<name>A0A5C3KYT5_COPMA</name>
<organism evidence="1 2">
    <name type="scientific">Coprinopsis marcescibilis</name>
    <name type="common">Agaric fungus</name>
    <name type="synonym">Psathyrella marcescibilis</name>
    <dbReference type="NCBI Taxonomy" id="230819"/>
    <lineage>
        <taxon>Eukaryota</taxon>
        <taxon>Fungi</taxon>
        <taxon>Dikarya</taxon>
        <taxon>Basidiomycota</taxon>
        <taxon>Agaricomycotina</taxon>
        <taxon>Agaricomycetes</taxon>
        <taxon>Agaricomycetidae</taxon>
        <taxon>Agaricales</taxon>
        <taxon>Agaricineae</taxon>
        <taxon>Psathyrellaceae</taxon>
        <taxon>Coprinopsis</taxon>
    </lineage>
</organism>
<accession>A0A5C3KYT5</accession>
<dbReference type="Proteomes" id="UP000307440">
    <property type="component" value="Unassembled WGS sequence"/>
</dbReference>
<protein>
    <submittedName>
        <fullName evidence="1">PLC-like phosphodiesterase</fullName>
    </submittedName>
</protein>
<dbReference type="GO" id="GO:0006629">
    <property type="term" value="P:lipid metabolic process"/>
    <property type="evidence" value="ECO:0007669"/>
    <property type="project" value="InterPro"/>
</dbReference>
<evidence type="ECO:0000313" key="2">
    <source>
        <dbReference type="Proteomes" id="UP000307440"/>
    </source>
</evidence>
<dbReference type="EMBL" id="ML210182">
    <property type="protein sequence ID" value="TFK25821.1"/>
    <property type="molecule type" value="Genomic_DNA"/>
</dbReference>
<dbReference type="STRING" id="230819.A0A5C3KYT5"/>
<dbReference type="PANTHER" id="PTHR13593">
    <property type="match status" value="1"/>
</dbReference>
<dbReference type="OrthoDB" id="1046782at2759"/>
<dbReference type="AlphaFoldDB" id="A0A5C3KYT5"/>
<evidence type="ECO:0000313" key="1">
    <source>
        <dbReference type="EMBL" id="TFK25821.1"/>
    </source>
</evidence>